<evidence type="ECO:0000256" key="2">
    <source>
        <dbReference type="ARBA" id="ARBA00022475"/>
    </source>
</evidence>
<comment type="similarity">
    <text evidence="6">Belongs to the ThrE exporter (TC 2.A.79) family.</text>
</comment>
<feature type="transmembrane region" description="Helical" evidence="7">
    <location>
        <begin position="124"/>
        <end position="152"/>
    </location>
</feature>
<organism evidence="9 10">
    <name type="scientific">Inconstantimicrobium porci</name>
    <dbReference type="NCBI Taxonomy" id="2652291"/>
    <lineage>
        <taxon>Bacteria</taxon>
        <taxon>Bacillati</taxon>
        <taxon>Bacillota</taxon>
        <taxon>Clostridia</taxon>
        <taxon>Eubacteriales</taxon>
        <taxon>Clostridiaceae</taxon>
        <taxon>Inconstantimicrobium</taxon>
    </lineage>
</organism>
<comment type="caution">
    <text evidence="9">The sequence shown here is derived from an EMBL/GenBank/DDBJ whole genome shotgun (WGS) entry which is preliminary data.</text>
</comment>
<keyword evidence="10" id="KW-1185">Reference proteome</keyword>
<evidence type="ECO:0000256" key="3">
    <source>
        <dbReference type="ARBA" id="ARBA00022692"/>
    </source>
</evidence>
<dbReference type="GO" id="GO:0022857">
    <property type="term" value="F:transmembrane transporter activity"/>
    <property type="evidence" value="ECO:0007669"/>
    <property type="project" value="InterPro"/>
</dbReference>
<name>A0A7X2MYH2_9CLOT</name>
<keyword evidence="2" id="KW-1003">Cell membrane</keyword>
<evidence type="ECO:0000256" key="5">
    <source>
        <dbReference type="ARBA" id="ARBA00023136"/>
    </source>
</evidence>
<dbReference type="GO" id="GO:0015744">
    <property type="term" value="P:succinate transport"/>
    <property type="evidence" value="ECO:0007669"/>
    <property type="project" value="TreeGrafter"/>
</dbReference>
<dbReference type="Proteomes" id="UP000460287">
    <property type="component" value="Unassembled WGS sequence"/>
</dbReference>
<keyword evidence="3 7" id="KW-0812">Transmembrane</keyword>
<feature type="transmembrane region" description="Helical" evidence="7">
    <location>
        <begin position="191"/>
        <end position="208"/>
    </location>
</feature>
<dbReference type="Pfam" id="PF06738">
    <property type="entry name" value="ThrE"/>
    <property type="match status" value="1"/>
</dbReference>
<reference evidence="9 10" key="1">
    <citation type="submission" date="2019-08" db="EMBL/GenBank/DDBJ databases">
        <title>In-depth cultivation of the pig gut microbiome towards novel bacterial diversity and tailored functional studies.</title>
        <authorList>
            <person name="Wylensek D."/>
            <person name="Hitch T.C.A."/>
            <person name="Clavel T."/>
        </authorList>
    </citation>
    <scope>NUCLEOTIDE SEQUENCE [LARGE SCALE GENOMIC DNA]</scope>
    <source>
        <strain evidence="9 10">WCA-383-APC-5B</strain>
    </source>
</reference>
<keyword evidence="4 7" id="KW-1133">Transmembrane helix</keyword>
<dbReference type="InterPro" id="IPR010619">
    <property type="entry name" value="ThrE-like_N"/>
</dbReference>
<dbReference type="AlphaFoldDB" id="A0A7X2MYH2"/>
<keyword evidence="5 7" id="KW-0472">Membrane</keyword>
<feature type="transmembrane region" description="Helical" evidence="7">
    <location>
        <begin position="228"/>
        <end position="246"/>
    </location>
</feature>
<evidence type="ECO:0000256" key="7">
    <source>
        <dbReference type="SAM" id="Phobius"/>
    </source>
</evidence>
<evidence type="ECO:0000256" key="1">
    <source>
        <dbReference type="ARBA" id="ARBA00004651"/>
    </source>
</evidence>
<feature type="domain" description="Threonine/serine exporter-like N-terminal" evidence="8">
    <location>
        <begin position="8"/>
        <end position="243"/>
    </location>
</feature>
<comment type="subcellular location">
    <subcellularLocation>
        <location evidence="1">Cell membrane</location>
        <topology evidence="1">Multi-pass membrane protein</topology>
    </subcellularLocation>
</comment>
<accession>A0A7X2MYH2</accession>
<evidence type="ECO:0000256" key="6">
    <source>
        <dbReference type="ARBA" id="ARBA00034125"/>
    </source>
</evidence>
<dbReference type="PANTHER" id="PTHR34390">
    <property type="entry name" value="UPF0442 PROTEIN YJJB-RELATED"/>
    <property type="match status" value="1"/>
</dbReference>
<protein>
    <submittedName>
        <fullName evidence="9">Threonine/serine exporter family protein</fullName>
    </submittedName>
</protein>
<dbReference type="PANTHER" id="PTHR34390:SF2">
    <property type="entry name" value="SUCCINATE TRANSPORTER SUBUNIT YJJP-RELATED"/>
    <property type="match status" value="1"/>
</dbReference>
<dbReference type="RefSeq" id="WP_154531283.1">
    <property type="nucleotide sequence ID" value="NZ_JAQXTV010000077.1"/>
</dbReference>
<sequence length="249" mass="27523">MNAHDVMDIALTAGEILLGYGAETYRIEDTVIRICNSYGYDAECLTVSKGLWLTIGQGKEKITSVKKVKKQSVDLYRIELVNDFSRKLCKKQLPADEAMKRLNYISNSPTFTYKVRLFASCMTGFIYTLFFNGTMVDGIVSIIICSFTYWILEKISKLGFFEFLQYYVSGLIIGLCSILSHMMIGSINSHNVITGSIMILLPGVILTNGIKDMLYGDFSSGISRFSEALIVIAAVSAGIATALLSLKGM</sequence>
<evidence type="ECO:0000256" key="4">
    <source>
        <dbReference type="ARBA" id="ARBA00022989"/>
    </source>
</evidence>
<dbReference type="InterPro" id="IPR050539">
    <property type="entry name" value="ThrE_Dicarb/AminoAcid_Exp"/>
</dbReference>
<evidence type="ECO:0000313" key="9">
    <source>
        <dbReference type="EMBL" id="MSR91390.1"/>
    </source>
</evidence>
<dbReference type="EMBL" id="VULX01000010">
    <property type="protein sequence ID" value="MSR91390.1"/>
    <property type="molecule type" value="Genomic_DNA"/>
</dbReference>
<evidence type="ECO:0000313" key="10">
    <source>
        <dbReference type="Proteomes" id="UP000460287"/>
    </source>
</evidence>
<feature type="transmembrane region" description="Helical" evidence="7">
    <location>
        <begin position="164"/>
        <end position="184"/>
    </location>
</feature>
<gene>
    <name evidence="9" type="ORF">FYJ33_08175</name>
</gene>
<evidence type="ECO:0000259" key="8">
    <source>
        <dbReference type="Pfam" id="PF06738"/>
    </source>
</evidence>
<dbReference type="GO" id="GO:0005886">
    <property type="term" value="C:plasma membrane"/>
    <property type="evidence" value="ECO:0007669"/>
    <property type="project" value="UniProtKB-SubCell"/>
</dbReference>
<proteinExistence type="inferred from homology"/>